<dbReference type="PANTHER" id="PTHR30435:SF19">
    <property type="entry name" value="FLAGELLAR BASAL-BODY ROD PROTEIN FLGG"/>
    <property type="match status" value="1"/>
</dbReference>
<dbReference type="GO" id="GO:0009425">
    <property type="term" value="C:bacterial-type flagellum basal body"/>
    <property type="evidence" value="ECO:0007669"/>
    <property type="project" value="UniProtKB-SubCell"/>
</dbReference>
<comment type="subcellular location">
    <subcellularLocation>
        <location evidence="1 4">Bacterial flagellum basal body</location>
    </subcellularLocation>
</comment>
<evidence type="ECO:0000259" key="6">
    <source>
        <dbReference type="Pfam" id="PF06429"/>
    </source>
</evidence>
<dbReference type="GO" id="GO:0071978">
    <property type="term" value="P:bacterial-type flagellum-dependent swarming motility"/>
    <property type="evidence" value="ECO:0007669"/>
    <property type="project" value="TreeGrafter"/>
</dbReference>
<organism evidence="8 9">
    <name type="scientific">Helicobacter didelphidarum</name>
    <dbReference type="NCBI Taxonomy" id="2040648"/>
    <lineage>
        <taxon>Bacteria</taxon>
        <taxon>Pseudomonadati</taxon>
        <taxon>Campylobacterota</taxon>
        <taxon>Epsilonproteobacteria</taxon>
        <taxon>Campylobacterales</taxon>
        <taxon>Helicobacteraceae</taxon>
        <taxon>Helicobacter</taxon>
    </lineage>
</organism>
<dbReference type="InterPro" id="IPR053967">
    <property type="entry name" value="LlgE_F_G-like_D1"/>
</dbReference>
<evidence type="ECO:0000259" key="5">
    <source>
        <dbReference type="Pfam" id="PF00460"/>
    </source>
</evidence>
<dbReference type="Pfam" id="PF06429">
    <property type="entry name" value="Flg_bbr_C"/>
    <property type="match status" value="1"/>
</dbReference>
<sequence length="600" mass="65914">MNDTMLNAVSGIKTHQFGLDSISNNIANVNTTGYKANDPQFKTLFSRSMDSLNASTVTNNDFSYGVTGGSNNIITKIGNLKKADSDTAVAYTGKGWFVVGKNKEGQFEINDDDFKVSDENFFTKNGDFTIDSDGYLVNSEGYYLYGVNLGKIKDNSFKASQDPEKDYKELAKGVMKPISIPPQISYQPVETTKVDLSVNLNRTGELKNVVEAYTTNGVFNEMGFFNQDFNALANRDGDMIRPNNFPKADLEVTLPDGTIQVLHYEYGDGTSSQGKFHTIGQLQYLIKRDSGLDLELNRGQNGVIDPKGVLVLKNNTNTPVKVKVSGNFFERLHITGEMDPMNKNDYIAGTNLGVPSFTNTTEIFDPSGKKYALRSEYFLVNAGDGEGVQKSPETWNVRSYIHEFSGNRMLVSSEVKEGKIFFNPQGKADADDLKIPFLGEKEITLSLNRSTNHVYTESGLNNTEQDGKNRGEMSNIRINNEGIISVAFTNGQTEAIGRVGLAMFANDQGLRKVGGNLYALNPTTANGEVVQQSGKPKLVWGEDSNLKQGKVIQGMVETSNVDVADALTNLILMQRGYSMNAKAFTTSDDLIKEAIALKRA</sequence>
<dbReference type="NCBIfam" id="TIGR03506">
    <property type="entry name" value="FlgEFG_subfam"/>
    <property type="match status" value="2"/>
</dbReference>
<dbReference type="InterPro" id="IPR019776">
    <property type="entry name" value="Flagellar_basal_body_rod_CS"/>
</dbReference>
<comment type="caution">
    <text evidence="8">The sequence shown here is derived from an EMBL/GenBank/DDBJ whole genome shotgun (WGS) entry which is preliminary data.</text>
</comment>
<reference evidence="8 9" key="1">
    <citation type="submission" date="2018-04" db="EMBL/GenBank/DDBJ databases">
        <title>Novel Campyloabacter and Helicobacter Species and Strains.</title>
        <authorList>
            <person name="Mannion A.J."/>
            <person name="Shen Z."/>
            <person name="Fox J.G."/>
        </authorList>
    </citation>
    <scope>NUCLEOTIDE SEQUENCE [LARGE SCALE GENOMIC DNA]</scope>
    <source>
        <strain evidence="8 9">MIT 17-337</strain>
    </source>
</reference>
<keyword evidence="3 4" id="KW-0975">Bacterial flagellum</keyword>
<gene>
    <name evidence="8" type="ORF">CQA53_01130</name>
</gene>
<accession>A0A3D8IQR3</accession>
<evidence type="ECO:0000259" key="7">
    <source>
        <dbReference type="Pfam" id="PF22692"/>
    </source>
</evidence>
<feature type="domain" description="Flagellar hook protein FlgE/F/G-like D1" evidence="7">
    <location>
        <begin position="117"/>
        <end position="183"/>
    </location>
</feature>
<keyword evidence="8" id="KW-0282">Flagellum</keyword>
<dbReference type="Pfam" id="PF00460">
    <property type="entry name" value="Flg_bb_rod"/>
    <property type="match status" value="1"/>
</dbReference>
<dbReference type="PROSITE" id="PS00588">
    <property type="entry name" value="FLAGELLA_BB_ROD"/>
    <property type="match status" value="1"/>
</dbReference>
<protein>
    <submittedName>
        <fullName evidence="8">Flagellar hook-basal body protein</fullName>
    </submittedName>
</protein>
<evidence type="ECO:0000256" key="3">
    <source>
        <dbReference type="ARBA" id="ARBA00023143"/>
    </source>
</evidence>
<dbReference type="SUPFAM" id="SSF117143">
    <property type="entry name" value="Flagellar hook protein flgE"/>
    <property type="match status" value="1"/>
</dbReference>
<dbReference type="EMBL" id="NXLQ01000001">
    <property type="protein sequence ID" value="RDU67637.1"/>
    <property type="molecule type" value="Genomic_DNA"/>
</dbReference>
<evidence type="ECO:0000256" key="4">
    <source>
        <dbReference type="RuleBase" id="RU362116"/>
    </source>
</evidence>
<evidence type="ECO:0000313" key="8">
    <source>
        <dbReference type="EMBL" id="RDU67637.1"/>
    </source>
</evidence>
<feature type="domain" description="Flagellar basal-body/hook protein C-terminal" evidence="6">
    <location>
        <begin position="553"/>
        <end position="596"/>
    </location>
</feature>
<proteinExistence type="inferred from homology"/>
<dbReference type="OrthoDB" id="9804559at2"/>
<name>A0A3D8IQR3_9HELI</name>
<keyword evidence="8" id="KW-0966">Cell projection</keyword>
<dbReference type="InterPro" id="IPR001444">
    <property type="entry name" value="Flag_bb_rod_N"/>
</dbReference>
<dbReference type="RefSeq" id="WP_115542163.1">
    <property type="nucleotide sequence ID" value="NZ_NXLQ01000001.1"/>
</dbReference>
<keyword evidence="9" id="KW-1185">Reference proteome</keyword>
<dbReference type="InterPro" id="IPR037925">
    <property type="entry name" value="FlgE/F/G-like"/>
</dbReference>
<evidence type="ECO:0000313" key="9">
    <source>
        <dbReference type="Proteomes" id="UP000256379"/>
    </source>
</evidence>
<feature type="domain" description="Flagellar basal body rod protein N-terminal" evidence="5">
    <location>
        <begin position="5"/>
        <end position="35"/>
    </location>
</feature>
<dbReference type="AlphaFoldDB" id="A0A3D8IQR3"/>
<dbReference type="InterPro" id="IPR010930">
    <property type="entry name" value="Flg_bb/hook_C_dom"/>
</dbReference>
<dbReference type="Pfam" id="PF22692">
    <property type="entry name" value="LlgE_F_G_D1"/>
    <property type="match status" value="1"/>
</dbReference>
<keyword evidence="8" id="KW-0969">Cilium</keyword>
<dbReference type="Proteomes" id="UP000256379">
    <property type="component" value="Unassembled WGS sequence"/>
</dbReference>
<evidence type="ECO:0000256" key="1">
    <source>
        <dbReference type="ARBA" id="ARBA00004117"/>
    </source>
</evidence>
<comment type="similarity">
    <text evidence="2 4">Belongs to the flagella basal body rod proteins family.</text>
</comment>
<dbReference type="InterPro" id="IPR020013">
    <property type="entry name" value="Flagellar_FlgE/F/G"/>
</dbReference>
<evidence type="ECO:0000256" key="2">
    <source>
        <dbReference type="ARBA" id="ARBA00009677"/>
    </source>
</evidence>
<dbReference type="PANTHER" id="PTHR30435">
    <property type="entry name" value="FLAGELLAR PROTEIN"/>
    <property type="match status" value="1"/>
</dbReference>